<reference evidence="4" key="1">
    <citation type="journal article" date="2013" name="Appl. Environ. Microbiol.">
        <title>Genetic analysis of capsular polysaccharide synthesis gene clusters from all serotypes of Streptococcus suis: potential mechanisms for generation of capsular variation.</title>
        <authorList>
            <person name="Okura M."/>
            <person name="Takamatsu D."/>
            <person name="Maruyama F."/>
            <person name="Nozawa T."/>
            <person name="Nakagawa I."/>
            <person name="Osaki M."/>
            <person name="Sekizaki T."/>
            <person name="Gottschalk M."/>
            <person name="Kumagai Y."/>
            <person name="Hamada S."/>
        </authorList>
    </citation>
    <scope>NUCLEOTIDE SEQUENCE</scope>
    <source>
        <strain evidence="4">14A</strain>
    </source>
</reference>
<dbReference type="EMBL" id="KC537385">
    <property type="protein sequence ID" value="AGS58371.1"/>
    <property type="molecule type" value="Genomic_DNA"/>
</dbReference>
<dbReference type="PANTHER" id="PTHR43685">
    <property type="entry name" value="GLYCOSYLTRANSFERASE"/>
    <property type="match status" value="1"/>
</dbReference>
<evidence type="ECO:0000256" key="1">
    <source>
        <dbReference type="ARBA" id="ARBA00006739"/>
    </source>
</evidence>
<dbReference type="InterPro" id="IPR029044">
    <property type="entry name" value="Nucleotide-diphossugar_trans"/>
</dbReference>
<keyword evidence="4" id="KW-0808">Transferase</keyword>
<dbReference type="Pfam" id="PF00535">
    <property type="entry name" value="Glycos_transf_2"/>
    <property type="match status" value="1"/>
</dbReference>
<dbReference type="Proteomes" id="UP000074850">
    <property type="component" value="Unassembled WGS sequence"/>
</dbReference>
<accession>M1VDL0</accession>
<dbReference type="InterPro" id="IPR050834">
    <property type="entry name" value="Glycosyltransf_2"/>
</dbReference>
<dbReference type="EMBL" id="AB737827">
    <property type="protein sequence ID" value="BAM94825.1"/>
    <property type="molecule type" value="Genomic_DNA"/>
</dbReference>
<dbReference type="GO" id="GO:0050501">
    <property type="term" value="F:hyaluronan synthase activity"/>
    <property type="evidence" value="ECO:0007669"/>
    <property type="project" value="UniProtKB-EC"/>
</dbReference>
<evidence type="ECO:0000259" key="2">
    <source>
        <dbReference type="Pfam" id="PF00535"/>
    </source>
</evidence>
<dbReference type="RefSeq" id="WP_029943497.1">
    <property type="nucleotide sequence ID" value="NZ_CEDT01000008.1"/>
</dbReference>
<name>M1VDL0_STRSU</name>
<organism evidence="4">
    <name type="scientific">Streptococcus suis</name>
    <dbReference type="NCBI Taxonomy" id="1307"/>
    <lineage>
        <taxon>Bacteria</taxon>
        <taxon>Bacillati</taxon>
        <taxon>Bacillota</taxon>
        <taxon>Bacilli</taxon>
        <taxon>Lactobacillales</taxon>
        <taxon>Streptococcaceae</taxon>
        <taxon>Streptococcus</taxon>
    </lineage>
</organism>
<proteinExistence type="inferred from homology"/>
<reference evidence="5 6" key="3">
    <citation type="submission" date="2016-02" db="EMBL/GenBank/DDBJ databases">
        <authorList>
            <consortium name="Pathogen Informatics"/>
        </authorList>
    </citation>
    <scope>NUCLEOTIDE SEQUENCE [LARGE SCALE GENOMIC DNA]</scope>
    <source>
        <strain evidence="5 6">LSS64</strain>
    </source>
</reference>
<dbReference type="PANTHER" id="PTHR43685:SF11">
    <property type="entry name" value="GLYCOSYLTRANSFERASE TAGX-RELATED"/>
    <property type="match status" value="1"/>
</dbReference>
<evidence type="ECO:0000313" key="4">
    <source>
        <dbReference type="EMBL" id="BAM94825.1"/>
    </source>
</evidence>
<protein>
    <submittedName>
        <fullName evidence="3">Cps21M</fullName>
    </submittedName>
    <submittedName>
        <fullName evidence="5">Glycosyl transferase</fullName>
        <ecNumber evidence="5">2.4.1.212</ecNumber>
    </submittedName>
    <submittedName>
        <fullName evidence="4">Glycosyltransferase</fullName>
    </submittedName>
</protein>
<sequence length="306" mass="36374">MKISVAMTTFNGKDYLVQQLDSIRTQTVAPQEVVIVDDCSTDGTIELISEYIKNYQLEHWKLIVNRENVGWRKNFRKALSFTSGEIVFLADQDDIWNKTKVEEIVLQFLNEKNAEVIVTNYDVLYDGRKERVRIKNINKDDRTLKRIKFTYRTIYVLRPGCTFAIKRSILDMMRQFDDPIHAHDCIIWNLAIIRNSLYIFNRKLIYFRRHINSASTPVSGLSRERRASEIRLAEDLSHFLIKVEKHVNSNYFYSHKLQRIVNFLKKRREIILDGNILQLLMFQFKSFYFYPTLRNLLSDILVFLMP</sequence>
<dbReference type="EC" id="2.4.1.212" evidence="5"/>
<feature type="domain" description="Glycosyltransferase 2-like" evidence="2">
    <location>
        <begin position="4"/>
        <end position="170"/>
    </location>
</feature>
<dbReference type="SUPFAM" id="SSF53448">
    <property type="entry name" value="Nucleotide-diphospho-sugar transferases"/>
    <property type="match status" value="1"/>
</dbReference>
<dbReference type="InterPro" id="IPR001173">
    <property type="entry name" value="Glyco_trans_2-like"/>
</dbReference>
<keyword evidence="5" id="KW-0328">Glycosyltransferase</keyword>
<evidence type="ECO:0000313" key="5">
    <source>
        <dbReference type="EMBL" id="CYV27679.1"/>
    </source>
</evidence>
<reference evidence="3" key="2">
    <citation type="journal article" date="2013" name="PLoS ONE">
        <title>Development of Multiplex PCR Assays for the Identification of the 33 Serotypes of Streptococcus suis.</title>
        <authorList>
            <person name="Liu Z."/>
            <person name="Zheng H."/>
            <person name="Gottschalk M."/>
            <person name="Bai X."/>
            <person name="Lan R."/>
            <person name="Ji S."/>
            <person name="Liu H."/>
            <person name="Xu J."/>
        </authorList>
    </citation>
    <scope>NUCLEOTIDE SEQUENCE</scope>
    <source>
        <strain evidence="3">14A</strain>
    </source>
</reference>
<dbReference type="AlphaFoldDB" id="M1VDL0"/>
<gene>
    <name evidence="4" type="primary">cps21M</name>
    <name evidence="5" type="synonym">hyaD_5</name>
    <name evidence="5" type="ORF">ERS132426_00889</name>
</gene>
<evidence type="ECO:0000313" key="6">
    <source>
        <dbReference type="Proteomes" id="UP000074850"/>
    </source>
</evidence>
<dbReference type="EMBL" id="FIHM01000014">
    <property type="protein sequence ID" value="CYV27679.1"/>
    <property type="molecule type" value="Genomic_DNA"/>
</dbReference>
<evidence type="ECO:0000313" key="3">
    <source>
        <dbReference type="EMBL" id="AGS58371.1"/>
    </source>
</evidence>
<comment type="similarity">
    <text evidence="1">Belongs to the glycosyltransferase 2 family.</text>
</comment>
<dbReference type="Gene3D" id="3.90.550.10">
    <property type="entry name" value="Spore Coat Polysaccharide Biosynthesis Protein SpsA, Chain A"/>
    <property type="match status" value="1"/>
</dbReference>